<name>A0AAP0J1J7_9MAGN</name>
<comment type="caution">
    <text evidence="1">The sequence shown here is derived from an EMBL/GenBank/DDBJ whole genome shotgun (WGS) entry which is preliminary data.</text>
</comment>
<dbReference type="Proteomes" id="UP001419268">
    <property type="component" value="Unassembled WGS sequence"/>
</dbReference>
<evidence type="ECO:0000313" key="1">
    <source>
        <dbReference type="EMBL" id="KAK9125713.1"/>
    </source>
</evidence>
<reference evidence="1 2" key="1">
    <citation type="submission" date="2024-01" db="EMBL/GenBank/DDBJ databases">
        <title>Genome assemblies of Stephania.</title>
        <authorList>
            <person name="Yang L."/>
        </authorList>
    </citation>
    <scope>NUCLEOTIDE SEQUENCE [LARGE SCALE GENOMIC DNA]</scope>
    <source>
        <strain evidence="1">JXDWG</strain>
        <tissue evidence="1">Leaf</tissue>
    </source>
</reference>
<keyword evidence="2" id="KW-1185">Reference proteome</keyword>
<sequence length="354" mass="40898">MMFHCYECFSCNVGSEPNVFWYTSHKRSIARHYPSMDRITNEHKRFKDQLGLTFHFHCVYYLVYGRYSINKYILGVEGESGVLDRAIGMNCEIIRNVQIVVNVKILGDLKDNKKVIVKSDVIDGSEKTSITQLFILISKEFENEDYLKPISEPQIDQKVSKDDIDEIRKIILFSPSLTDLEIVEKCYGQVFCFGGGIKRKHLEESKFSCVKKLEARLFEKDEVICKLQKTIKSIVERLDDIEKKRRQPSSVAPSTSNVEPNLIAYKDGAMRRATPSLNMSPGIVKPRVQLFRFMLAGVNSNDTRIMWVVIVVLKAILRHEPHEALEEAEVGEGVKFTYPNIRNKNLWNTDERYD</sequence>
<evidence type="ECO:0000313" key="2">
    <source>
        <dbReference type="Proteomes" id="UP001419268"/>
    </source>
</evidence>
<proteinExistence type="predicted"/>
<dbReference type="AlphaFoldDB" id="A0AAP0J1J7"/>
<gene>
    <name evidence="1" type="ORF">Scep_014559</name>
</gene>
<dbReference type="EMBL" id="JBBNAG010000006">
    <property type="protein sequence ID" value="KAK9125713.1"/>
    <property type="molecule type" value="Genomic_DNA"/>
</dbReference>
<accession>A0AAP0J1J7</accession>
<organism evidence="1 2">
    <name type="scientific">Stephania cephalantha</name>
    <dbReference type="NCBI Taxonomy" id="152367"/>
    <lineage>
        <taxon>Eukaryota</taxon>
        <taxon>Viridiplantae</taxon>
        <taxon>Streptophyta</taxon>
        <taxon>Embryophyta</taxon>
        <taxon>Tracheophyta</taxon>
        <taxon>Spermatophyta</taxon>
        <taxon>Magnoliopsida</taxon>
        <taxon>Ranunculales</taxon>
        <taxon>Menispermaceae</taxon>
        <taxon>Menispermoideae</taxon>
        <taxon>Cissampelideae</taxon>
        <taxon>Stephania</taxon>
    </lineage>
</organism>
<protein>
    <submittedName>
        <fullName evidence="1">Uncharacterized protein</fullName>
    </submittedName>
</protein>